<dbReference type="Pfam" id="PF02113">
    <property type="entry name" value="Peptidase_S13"/>
    <property type="match status" value="1"/>
</dbReference>
<feature type="signal peptide" evidence="3">
    <location>
        <begin position="1"/>
        <end position="19"/>
    </location>
</feature>
<dbReference type="GO" id="GO:0009002">
    <property type="term" value="F:serine-type D-Ala-D-Ala carboxypeptidase activity"/>
    <property type="evidence" value="ECO:0007669"/>
    <property type="project" value="UniProtKB-EC"/>
</dbReference>
<reference evidence="5" key="1">
    <citation type="submission" date="2009-07" db="EMBL/GenBank/DDBJ databases">
        <title>Complete sequence of Methylotenera mobilis JLW8.</title>
        <authorList>
            <consortium name="US DOE Joint Genome Institute"/>
            <person name="Lucas S."/>
            <person name="Copeland A."/>
            <person name="Lapidus A."/>
            <person name="Glavina del Rio T."/>
            <person name="Tice H."/>
            <person name="Bruce D."/>
            <person name="Goodwin L."/>
            <person name="Pitluck S."/>
            <person name="LaButti K.M."/>
            <person name="Clum A."/>
            <person name="Larimer F."/>
            <person name="Land M."/>
            <person name="Hauser L."/>
            <person name="Kyrpides N."/>
            <person name="Mikhailova N."/>
            <person name="Kayluzhnaya M."/>
            <person name="Chistoserdova L."/>
        </authorList>
    </citation>
    <scope>NUCLEOTIDE SEQUENCE [LARGE SCALE GENOMIC DNA]</scope>
    <source>
        <strain evidence="5">JLW8 / ATCC BAA-1282 / DSM 17540</strain>
    </source>
</reference>
<evidence type="ECO:0000256" key="3">
    <source>
        <dbReference type="SAM" id="SignalP"/>
    </source>
</evidence>
<keyword evidence="4" id="KW-0121">Carboxypeptidase</keyword>
<dbReference type="PANTHER" id="PTHR30023">
    <property type="entry name" value="D-ALANYL-D-ALANINE CARBOXYPEPTIDASE"/>
    <property type="match status" value="1"/>
</dbReference>
<proteinExistence type="inferred from homology"/>
<dbReference type="HOGENOM" id="CLU_017692_2_1_4"/>
<keyword evidence="5" id="KW-1185">Reference proteome</keyword>
<keyword evidence="4" id="KW-0645">Protease</keyword>
<dbReference type="GO" id="GO:0000270">
    <property type="term" value="P:peptidoglycan metabolic process"/>
    <property type="evidence" value="ECO:0007669"/>
    <property type="project" value="TreeGrafter"/>
</dbReference>
<accession>C6WTM3</accession>
<dbReference type="OrthoDB" id="9802627at2"/>
<dbReference type="KEGG" id="mmb:Mmol_0435"/>
<dbReference type="RefSeq" id="WP_015831383.1">
    <property type="nucleotide sequence ID" value="NC_012968.1"/>
</dbReference>
<dbReference type="AlphaFoldDB" id="C6WTM3"/>
<evidence type="ECO:0000313" key="5">
    <source>
        <dbReference type="Proteomes" id="UP000002742"/>
    </source>
</evidence>
<organism evidence="4 5">
    <name type="scientific">Methylotenera mobilis (strain JLW8 / ATCC BAA-1282 / DSM 17540)</name>
    <dbReference type="NCBI Taxonomy" id="583345"/>
    <lineage>
        <taxon>Bacteria</taxon>
        <taxon>Pseudomonadati</taxon>
        <taxon>Pseudomonadota</taxon>
        <taxon>Betaproteobacteria</taxon>
        <taxon>Nitrosomonadales</taxon>
        <taxon>Methylophilaceae</taxon>
        <taxon>Methylotenera</taxon>
    </lineage>
</organism>
<evidence type="ECO:0000256" key="1">
    <source>
        <dbReference type="ARBA" id="ARBA00006096"/>
    </source>
</evidence>
<evidence type="ECO:0000256" key="2">
    <source>
        <dbReference type="ARBA" id="ARBA00022801"/>
    </source>
</evidence>
<dbReference type="PANTHER" id="PTHR30023:SF0">
    <property type="entry name" value="PENICILLIN-SENSITIVE CARBOXYPEPTIDASE A"/>
    <property type="match status" value="1"/>
</dbReference>
<dbReference type="EC" id="3.4.16.4" evidence="4"/>
<dbReference type="Proteomes" id="UP000002742">
    <property type="component" value="Chromosome"/>
</dbReference>
<dbReference type="InterPro" id="IPR012338">
    <property type="entry name" value="Beta-lactam/transpept-like"/>
</dbReference>
<dbReference type="InterPro" id="IPR000667">
    <property type="entry name" value="Peptidase_S13"/>
</dbReference>
<dbReference type="PRINTS" id="PR00922">
    <property type="entry name" value="DADACBPTASE3"/>
</dbReference>
<keyword evidence="2 4" id="KW-0378">Hydrolase</keyword>
<dbReference type="GO" id="GO:0006508">
    <property type="term" value="P:proteolysis"/>
    <property type="evidence" value="ECO:0007669"/>
    <property type="project" value="InterPro"/>
</dbReference>
<dbReference type="EMBL" id="CP001672">
    <property type="protein sequence ID" value="ACT47345.1"/>
    <property type="molecule type" value="Genomic_DNA"/>
</dbReference>
<dbReference type="Gene3D" id="3.50.80.20">
    <property type="entry name" value="D-Ala-D-Ala carboxypeptidase C, peptidase S13"/>
    <property type="match status" value="1"/>
</dbReference>
<dbReference type="SUPFAM" id="SSF56601">
    <property type="entry name" value="beta-lactamase/transpeptidase-like"/>
    <property type="match status" value="1"/>
</dbReference>
<dbReference type="eggNOG" id="COG2027">
    <property type="taxonomic scope" value="Bacteria"/>
</dbReference>
<keyword evidence="3" id="KW-0732">Signal</keyword>
<name>C6WTM3_METML</name>
<comment type="similarity">
    <text evidence="1">Belongs to the peptidase S13 family.</text>
</comment>
<reference evidence="4 5" key="2">
    <citation type="journal article" date="2011" name="J. Bacteriol.">
        <title>Genomes of three methylotrophs from a single niche uncover genetic and metabolic divergence of Methylophilaceae.</title>
        <authorList>
            <person name="Lapidus A."/>
            <person name="Clum A."/>
            <person name="Labutti K."/>
            <person name="Kaluzhnaya M.G."/>
            <person name="Lim S."/>
            <person name="Beck D.A."/>
            <person name="Glavina Del Rio T."/>
            <person name="Nolan M."/>
            <person name="Mavromatis K."/>
            <person name="Huntemann M."/>
            <person name="Lucas S."/>
            <person name="Lidstrom M.E."/>
            <person name="Ivanova N."/>
            <person name="Chistoserdova L."/>
        </authorList>
    </citation>
    <scope>NUCLEOTIDE SEQUENCE [LARGE SCALE GENOMIC DNA]</scope>
    <source>
        <strain evidence="5">JLW8 / ATCC BAA-1282 / DSM 17540</strain>
    </source>
</reference>
<evidence type="ECO:0000313" key="4">
    <source>
        <dbReference type="EMBL" id="ACT47345.1"/>
    </source>
</evidence>
<feature type="chain" id="PRO_5002973152" evidence="3">
    <location>
        <begin position="20"/>
        <end position="477"/>
    </location>
</feature>
<dbReference type="NCBIfam" id="TIGR00666">
    <property type="entry name" value="PBP4"/>
    <property type="match status" value="1"/>
</dbReference>
<dbReference type="STRING" id="583345.Mmol_0435"/>
<gene>
    <name evidence="4" type="ordered locus">Mmol_0435</name>
</gene>
<protein>
    <submittedName>
        <fullName evidence="4">D-alanyl-D-alanine carboxypeptidase/D-alanyl-D-alanine-endopeptidase</fullName>
        <ecNumber evidence="4">3.4.16.4</ecNumber>
    </submittedName>
</protein>
<sequence length="477" mass="52284">MKKFTFIVSLMLLSGLAHAELPKTVAAELAQSGVPASDVSIYVQAVDSRVPILSHYADKSMNPASVMKMVTTNAALDLLTPAYRWKTELYQDGLIKDGVLNGNLIIKGYGDPSFKVQDFWRLLMSLKQAGVEKINGDLLIDKSYFADDVDNGVSFDDEKWRAYNAKPSAFSVNGRSTSFRFLANEIGVSVNQEFELPEVAIVNHMKRVDGDCGNWRGRMSYDIQPYGSQSVGTQNKAAKAVVSFKGIYAADCGERYIELSLFDDTQYAFFTFKKLWRELGGSFDGKLKLQPVPANAKKLLEQASEPLGTVVRDINKWSNNLMARQLLLTLGAEKSGAPATMQKGAAAIQDWLSTNGLSFKGLVIENGSGLSRVERISAEHLGKMLVRAYLSPVMPEYMASMPILSLDGTVKHRLEESAVNGRAHLKTGSINGVSSIAGYVLSASGHRYVMVMLVNHPNAGASRDAQDALVEWVHRLP</sequence>
<dbReference type="Gene3D" id="3.40.710.10">
    <property type="entry name" value="DD-peptidase/beta-lactamase superfamily"/>
    <property type="match status" value="1"/>
</dbReference>
<dbReference type="MEROPS" id="S13.003"/>